<feature type="non-terminal residue" evidence="4">
    <location>
        <position position="1"/>
    </location>
</feature>
<proteinExistence type="inferred from homology"/>
<dbReference type="PANTHER" id="PTHR21660:SF1">
    <property type="entry name" value="ACYL-COENZYME A THIOESTERASE 13"/>
    <property type="match status" value="1"/>
</dbReference>
<feature type="domain" description="Thioesterase" evidence="3">
    <location>
        <begin position="49"/>
        <end position="104"/>
    </location>
</feature>
<evidence type="ECO:0000313" key="5">
    <source>
        <dbReference type="Proteomes" id="UP000789405"/>
    </source>
</evidence>
<dbReference type="OrthoDB" id="46529at2759"/>
<dbReference type="GO" id="GO:0047617">
    <property type="term" value="F:fatty acyl-CoA hydrolase activity"/>
    <property type="evidence" value="ECO:0007669"/>
    <property type="project" value="InterPro"/>
</dbReference>
<accession>A0A9N9KHR1</accession>
<dbReference type="Gene3D" id="3.10.129.10">
    <property type="entry name" value="Hotdog Thioesterase"/>
    <property type="match status" value="1"/>
</dbReference>
<dbReference type="Proteomes" id="UP000789405">
    <property type="component" value="Unassembled WGS sequence"/>
</dbReference>
<dbReference type="InterPro" id="IPR029069">
    <property type="entry name" value="HotDog_dom_sf"/>
</dbReference>
<dbReference type="AlphaFoldDB" id="A0A9N9KHR1"/>
<evidence type="ECO:0000313" key="4">
    <source>
        <dbReference type="EMBL" id="CAG8827147.1"/>
    </source>
</evidence>
<comment type="caution">
    <text evidence="4">The sequence shown here is derived from an EMBL/GenBank/DDBJ whole genome shotgun (WGS) entry which is preliminary data.</text>
</comment>
<feature type="non-terminal residue" evidence="4">
    <location>
        <position position="131"/>
    </location>
</feature>
<organism evidence="4 5">
    <name type="scientific">Dentiscutata erythropus</name>
    <dbReference type="NCBI Taxonomy" id="1348616"/>
    <lineage>
        <taxon>Eukaryota</taxon>
        <taxon>Fungi</taxon>
        <taxon>Fungi incertae sedis</taxon>
        <taxon>Mucoromycota</taxon>
        <taxon>Glomeromycotina</taxon>
        <taxon>Glomeromycetes</taxon>
        <taxon>Diversisporales</taxon>
        <taxon>Gigasporaceae</taxon>
        <taxon>Dentiscutata</taxon>
    </lineage>
</organism>
<evidence type="ECO:0000256" key="2">
    <source>
        <dbReference type="ARBA" id="ARBA00022801"/>
    </source>
</evidence>
<dbReference type="Pfam" id="PF03061">
    <property type="entry name" value="4HBT"/>
    <property type="match status" value="1"/>
</dbReference>
<evidence type="ECO:0000259" key="3">
    <source>
        <dbReference type="Pfam" id="PF03061"/>
    </source>
</evidence>
<comment type="similarity">
    <text evidence="1">Belongs to the thioesterase PaaI family.</text>
</comment>
<dbReference type="SUPFAM" id="SSF54637">
    <property type="entry name" value="Thioesterase/thiol ester dehydrase-isomerase"/>
    <property type="match status" value="1"/>
</dbReference>
<evidence type="ECO:0000256" key="1">
    <source>
        <dbReference type="ARBA" id="ARBA00008324"/>
    </source>
</evidence>
<keyword evidence="5" id="KW-1185">Reference proteome</keyword>
<dbReference type="InterPro" id="IPR006683">
    <property type="entry name" value="Thioestr_dom"/>
</dbReference>
<dbReference type="EMBL" id="CAJVPY010069182">
    <property type="protein sequence ID" value="CAG8827147.1"/>
    <property type="molecule type" value="Genomic_DNA"/>
</dbReference>
<gene>
    <name evidence="4" type="ORF">DERYTH_LOCUS28233</name>
</gene>
<protein>
    <submittedName>
        <fullName evidence="4">5549_t:CDS:1</fullName>
    </submittedName>
</protein>
<sequence>MTNWIEKYFHQMLDEFDGPLLKNMKIINASSDVMKSKITIQSNHLNHMKTAHGEILMILVDVCGSLVIASKGLNYSSGVSTNINILFTNPAKEEDVLLIEAECIGFADIKIYNKDIRKLIAQDQHVKYIAI</sequence>
<name>A0A9N9KHR1_9GLOM</name>
<dbReference type="PANTHER" id="PTHR21660">
    <property type="entry name" value="THIOESTERASE SUPERFAMILY MEMBER-RELATED"/>
    <property type="match status" value="1"/>
</dbReference>
<keyword evidence="2" id="KW-0378">Hydrolase</keyword>
<reference evidence="4" key="1">
    <citation type="submission" date="2021-06" db="EMBL/GenBank/DDBJ databases">
        <authorList>
            <person name="Kallberg Y."/>
            <person name="Tangrot J."/>
            <person name="Rosling A."/>
        </authorList>
    </citation>
    <scope>NUCLEOTIDE SEQUENCE</scope>
    <source>
        <strain evidence="4">MA453B</strain>
    </source>
</reference>
<dbReference type="InterPro" id="IPR039298">
    <property type="entry name" value="ACOT13"/>
</dbReference>
<dbReference type="CDD" id="cd03443">
    <property type="entry name" value="PaaI_thioesterase"/>
    <property type="match status" value="1"/>
</dbReference>